<feature type="domain" description="Retroviral polymerase SH3-like" evidence="3">
    <location>
        <begin position="184"/>
        <end position="232"/>
    </location>
</feature>
<dbReference type="InterPro" id="IPR057670">
    <property type="entry name" value="SH3_retrovirus"/>
</dbReference>
<dbReference type="Gene3D" id="3.30.420.10">
    <property type="entry name" value="Ribonuclease H-like superfamily/Ribonuclease H"/>
    <property type="match status" value="1"/>
</dbReference>
<sequence length="739" mass="83183">MNKLVKENLVRGLPSKLFENDQTCVACQKEKQHRASCKSKIENSTSLPLHLLHMDLFGLIFVKSLMKKMYCLVVTDDYSRFRWVLFLATKDETSGILKSFITRIENLVDHKVKVIRCNNRAEFKNREMNQFCEMKEAVNTACYVQNRVLVVKPHNKTPYELFHGRTPTLNFMRQFGCPDTVLNTIDHLGKFNGKADECFFVRYSLNSKAFRVSNSRTRIVEEKLHIRFSESTPNVVGSRPDWLFDINTLARTMNYELIVAGTQSNGFAGIKASDNAGQARKETEPVKDYILLPLWTADPPFSQDPKSSHNDGFKPSSDGGKKVDDDPCKKMNVMIKKRKIMLTALTMLILFIEVKTASTAMETQKPLFKDEVCACTRYQVNPNVSHLHAVKRIFRYLKGQPKLGLRYPKDSPVDLVAYTDSDYAGASLDRKSTTGGKAKKNVRLMMEKLFELELKLILLFWSTAMAKTINRETQLNARVDGKKIIITEASIKKDLQLADEEGDCLPNSTIFEQLALMRKVAQVPQPSDPIEHVADEAIHKELGDSLVRAATTASSLGAEQDSGNIAKTQSKETPIKSSSQGTDSGGGPRCQEAMGDSIAQTRFESVSKHSNDSLLAREQEVVKDVNVNIVEEVVNAAQDSTATTTITTEETTLAQALEALKTSKPKVKGIVIQEQEEPEDEVWKKQQGYKVLEWKLYDSSGVSVACEHQENILSSYYCWILYDHKDHRASFQSSKSLGL</sequence>
<comment type="caution">
    <text evidence="4">The sequence shown here is derived from an EMBL/GenBank/DDBJ whole genome shotgun (WGS) entry which is preliminary data.</text>
</comment>
<dbReference type="SUPFAM" id="SSF53098">
    <property type="entry name" value="Ribonuclease H-like"/>
    <property type="match status" value="1"/>
</dbReference>
<name>A0A699GPF8_TANCI</name>
<dbReference type="GO" id="GO:0003887">
    <property type="term" value="F:DNA-directed DNA polymerase activity"/>
    <property type="evidence" value="ECO:0007669"/>
    <property type="project" value="UniProtKB-KW"/>
</dbReference>
<dbReference type="GO" id="GO:0006310">
    <property type="term" value="P:DNA recombination"/>
    <property type="evidence" value="ECO:0007669"/>
    <property type="project" value="UniProtKB-KW"/>
</dbReference>
<dbReference type="InterPro" id="IPR039537">
    <property type="entry name" value="Retrotran_Ty1/copia-like"/>
</dbReference>
<dbReference type="PANTHER" id="PTHR42648:SF32">
    <property type="entry name" value="RIBONUCLEASE H-LIKE DOMAIN, GAG-PRE-INTEGRASE DOMAIN PROTEIN-RELATED"/>
    <property type="match status" value="1"/>
</dbReference>
<feature type="region of interest" description="Disordered" evidence="1">
    <location>
        <begin position="553"/>
        <end position="593"/>
    </location>
</feature>
<gene>
    <name evidence="4" type="ORF">Tci_131797</name>
</gene>
<dbReference type="InterPro" id="IPR036397">
    <property type="entry name" value="RNaseH_sf"/>
</dbReference>
<dbReference type="AlphaFoldDB" id="A0A699GPF8"/>
<proteinExistence type="predicted"/>
<organism evidence="4">
    <name type="scientific">Tanacetum cinerariifolium</name>
    <name type="common">Dalmatian daisy</name>
    <name type="synonym">Chrysanthemum cinerariifolium</name>
    <dbReference type="NCBI Taxonomy" id="118510"/>
    <lineage>
        <taxon>Eukaryota</taxon>
        <taxon>Viridiplantae</taxon>
        <taxon>Streptophyta</taxon>
        <taxon>Embryophyta</taxon>
        <taxon>Tracheophyta</taxon>
        <taxon>Spermatophyta</taxon>
        <taxon>Magnoliopsida</taxon>
        <taxon>eudicotyledons</taxon>
        <taxon>Gunneridae</taxon>
        <taxon>Pentapetalae</taxon>
        <taxon>asterids</taxon>
        <taxon>campanulids</taxon>
        <taxon>Asterales</taxon>
        <taxon>Asteraceae</taxon>
        <taxon>Asteroideae</taxon>
        <taxon>Anthemideae</taxon>
        <taxon>Anthemidinae</taxon>
        <taxon>Tanacetum</taxon>
    </lineage>
</organism>
<protein>
    <recommendedName>
        <fullName evidence="5">Integrase catalytic domain-containing protein</fullName>
    </recommendedName>
</protein>
<dbReference type="Pfam" id="PF25597">
    <property type="entry name" value="SH3_retrovirus"/>
    <property type="match status" value="1"/>
</dbReference>
<dbReference type="PANTHER" id="PTHR42648">
    <property type="entry name" value="TRANSPOSASE, PUTATIVE-RELATED"/>
    <property type="match status" value="1"/>
</dbReference>
<dbReference type="GO" id="GO:0015074">
    <property type="term" value="P:DNA integration"/>
    <property type="evidence" value="ECO:0007669"/>
    <property type="project" value="UniProtKB-KW"/>
</dbReference>
<evidence type="ECO:0008006" key="5">
    <source>
        <dbReference type="Google" id="ProtNLM"/>
    </source>
</evidence>
<dbReference type="GO" id="GO:0046872">
    <property type="term" value="F:metal ion binding"/>
    <property type="evidence" value="ECO:0007669"/>
    <property type="project" value="UniProtKB-KW"/>
</dbReference>
<evidence type="ECO:0000259" key="3">
    <source>
        <dbReference type="Pfam" id="PF25597"/>
    </source>
</evidence>
<dbReference type="EMBL" id="BKCJ010028280">
    <property type="protein sequence ID" value="GEV59820.1"/>
    <property type="molecule type" value="Genomic_DNA"/>
</dbReference>
<dbReference type="GO" id="GO:0016787">
    <property type="term" value="F:hydrolase activity"/>
    <property type="evidence" value="ECO:0007669"/>
    <property type="project" value="UniProtKB-KW"/>
</dbReference>
<dbReference type="GO" id="GO:0004519">
    <property type="term" value="F:endonuclease activity"/>
    <property type="evidence" value="ECO:0007669"/>
    <property type="project" value="UniProtKB-KW"/>
</dbReference>
<dbReference type="InterPro" id="IPR012337">
    <property type="entry name" value="RNaseH-like_sf"/>
</dbReference>
<evidence type="ECO:0000256" key="1">
    <source>
        <dbReference type="SAM" id="MobiDB-lite"/>
    </source>
</evidence>
<accession>A0A699GPF8</accession>
<dbReference type="Pfam" id="PF00665">
    <property type="entry name" value="rve"/>
    <property type="match status" value="1"/>
</dbReference>
<feature type="compositionally biased region" description="Polar residues" evidence="1">
    <location>
        <begin position="553"/>
        <end position="568"/>
    </location>
</feature>
<feature type="region of interest" description="Disordered" evidence="1">
    <location>
        <begin position="302"/>
        <end position="325"/>
    </location>
</feature>
<evidence type="ECO:0000259" key="2">
    <source>
        <dbReference type="Pfam" id="PF00665"/>
    </source>
</evidence>
<reference evidence="4" key="1">
    <citation type="journal article" date="2019" name="Sci. Rep.">
        <title>Draft genome of Tanacetum cinerariifolium, the natural source of mosquito coil.</title>
        <authorList>
            <person name="Yamashiro T."/>
            <person name="Shiraishi A."/>
            <person name="Satake H."/>
            <person name="Nakayama K."/>
        </authorList>
    </citation>
    <scope>NUCLEOTIDE SEQUENCE</scope>
</reference>
<feature type="domain" description="Integrase catalytic" evidence="2">
    <location>
        <begin position="48"/>
        <end position="133"/>
    </location>
</feature>
<evidence type="ECO:0000313" key="4">
    <source>
        <dbReference type="EMBL" id="GEV59820.1"/>
    </source>
</evidence>
<dbReference type="GO" id="GO:0003964">
    <property type="term" value="F:RNA-directed DNA polymerase activity"/>
    <property type="evidence" value="ECO:0007669"/>
    <property type="project" value="UniProtKB-KW"/>
</dbReference>
<dbReference type="GO" id="GO:0003676">
    <property type="term" value="F:nucleic acid binding"/>
    <property type="evidence" value="ECO:0007669"/>
    <property type="project" value="InterPro"/>
</dbReference>
<dbReference type="InterPro" id="IPR001584">
    <property type="entry name" value="Integrase_cat-core"/>
</dbReference>